<dbReference type="InterPro" id="IPR019734">
    <property type="entry name" value="TPR_rpt"/>
</dbReference>
<evidence type="ECO:0008006" key="9">
    <source>
        <dbReference type="Google" id="ProtNLM"/>
    </source>
</evidence>
<protein>
    <recommendedName>
        <fullName evidence="9">Peroxin-5</fullName>
    </recommendedName>
</protein>
<dbReference type="Proteomes" id="UP001203297">
    <property type="component" value="Unassembled WGS sequence"/>
</dbReference>
<keyword evidence="5 6" id="KW-0802">TPR repeat</keyword>
<dbReference type="InterPro" id="IPR011990">
    <property type="entry name" value="TPR-like_helical_dom_sf"/>
</dbReference>
<dbReference type="EMBL" id="WTXG01000005">
    <property type="protein sequence ID" value="KAI0305738.1"/>
    <property type="molecule type" value="Genomic_DNA"/>
</dbReference>
<evidence type="ECO:0000256" key="1">
    <source>
        <dbReference type="ARBA" id="ARBA00004496"/>
    </source>
</evidence>
<dbReference type="PANTHER" id="PTHR10130:SF9">
    <property type="entry name" value="PEROXISOMAL TARGETING SIGNAL RECEPTOR"/>
    <property type="match status" value="1"/>
</dbReference>
<dbReference type="GO" id="GO:0005052">
    <property type="term" value="F:peroxisome matrix targeting signal-1 binding"/>
    <property type="evidence" value="ECO:0007669"/>
    <property type="project" value="TreeGrafter"/>
</dbReference>
<comment type="caution">
    <text evidence="7">The sequence shown here is derived from an EMBL/GenBank/DDBJ whole genome shotgun (WGS) entry which is preliminary data.</text>
</comment>
<keyword evidence="8" id="KW-1185">Reference proteome</keyword>
<dbReference type="Gene3D" id="1.25.40.10">
    <property type="entry name" value="Tetratricopeptide repeat domain"/>
    <property type="match status" value="2"/>
</dbReference>
<evidence type="ECO:0000313" key="7">
    <source>
        <dbReference type="EMBL" id="KAI0305738.1"/>
    </source>
</evidence>
<dbReference type="GO" id="GO:0005829">
    <property type="term" value="C:cytosol"/>
    <property type="evidence" value="ECO:0007669"/>
    <property type="project" value="TreeGrafter"/>
</dbReference>
<gene>
    <name evidence="7" type="ORF">B0F90DRAFT_1815316</name>
</gene>
<feature type="repeat" description="TPR" evidence="6">
    <location>
        <begin position="509"/>
        <end position="542"/>
    </location>
</feature>
<comment type="subcellular location">
    <subcellularLocation>
        <location evidence="1">Cytoplasm</location>
    </subcellularLocation>
</comment>
<dbReference type="SMART" id="SM00028">
    <property type="entry name" value="TPR"/>
    <property type="match status" value="2"/>
</dbReference>
<evidence type="ECO:0000313" key="8">
    <source>
        <dbReference type="Proteomes" id="UP001203297"/>
    </source>
</evidence>
<dbReference type="AlphaFoldDB" id="A0AAD4M9X8"/>
<evidence type="ECO:0000256" key="4">
    <source>
        <dbReference type="ARBA" id="ARBA00022737"/>
    </source>
</evidence>
<evidence type="ECO:0000256" key="6">
    <source>
        <dbReference type="PROSITE-ProRule" id="PRU00339"/>
    </source>
</evidence>
<sequence>MSLAGLMSGAECAVEVNPLSQVLKHTDGDRSLQQVKSHLFTSALDSHLLYYPHSNRTGLLGHHLQEQLHHLPSTSSNVVAEHDMAMARQFFEAQQGTAPGPSFALAQTAPIQNLVPRQLPLNATNRSAMPNLNGAWAEIQRSQGVQGLPHNAFPSAAWASEFNPVALIPGPTPQKSITPNATQNPYLAGGALGTLVNRFGFNAGKFKETDFDAAFAQAASSFDVAPTEVDVGASNAADPVEELERDLSKSKLDNVPVVTPEEAIRHVEFESVWEQMQNSDMPPKPEEMAKWEAEFNQLMNAQREDGEWDYSAAMQHAWEEGATELDDSFSHNMKFDHEGLPILDPYVLENNKYLDPSSSTQSPLSLAKQMLEQNASLSEVALLLEAAIQKGEFGEGGYEAWILLGETRNMDEREEAGMKALTEGVRIAQEAGAAGVGMVSLAISYTNESFDRASHTMLMHWLRARFPDTPIQPETQEALTQSSWHSHNVVTEAFLNIARTQHAQGVIDPDVQLALGVLFYTNGAYDRAKDCFEAALSVRPTDYLLWNRLGSSLSNGNKPEESLGAYREALMLRPTYTRAIYNVGVACKWLISPIDFLDVLSSVFALHLGLNIGAHKEAAEHLLSALSMQEATGEKSKQLLQTLRRALIAMDRKDLADLTNENPNLDFFRSEGFDF</sequence>
<comment type="similarity">
    <text evidence="2">Belongs to the peroxisomal targeting signal receptor family.</text>
</comment>
<dbReference type="InterPro" id="IPR024111">
    <property type="entry name" value="PEX5/PEX5L"/>
</dbReference>
<dbReference type="GO" id="GO:0016560">
    <property type="term" value="P:protein import into peroxisome matrix, docking"/>
    <property type="evidence" value="ECO:0007669"/>
    <property type="project" value="TreeGrafter"/>
</dbReference>
<evidence type="ECO:0000256" key="3">
    <source>
        <dbReference type="ARBA" id="ARBA00022490"/>
    </source>
</evidence>
<dbReference type="SUPFAM" id="SSF48452">
    <property type="entry name" value="TPR-like"/>
    <property type="match status" value="1"/>
</dbReference>
<keyword evidence="3" id="KW-0963">Cytoplasm</keyword>
<dbReference type="PANTHER" id="PTHR10130">
    <property type="entry name" value="PEROXISOMAL TARGETING SIGNAL 1 RECEPTOR PEX5"/>
    <property type="match status" value="1"/>
</dbReference>
<proteinExistence type="inferred from homology"/>
<dbReference type="PROSITE" id="PS50005">
    <property type="entry name" value="TPR"/>
    <property type="match status" value="1"/>
</dbReference>
<dbReference type="Pfam" id="PF13181">
    <property type="entry name" value="TPR_8"/>
    <property type="match status" value="1"/>
</dbReference>
<organism evidence="7 8">
    <name type="scientific">Multifurca ochricompacta</name>
    <dbReference type="NCBI Taxonomy" id="376703"/>
    <lineage>
        <taxon>Eukaryota</taxon>
        <taxon>Fungi</taxon>
        <taxon>Dikarya</taxon>
        <taxon>Basidiomycota</taxon>
        <taxon>Agaricomycotina</taxon>
        <taxon>Agaricomycetes</taxon>
        <taxon>Russulales</taxon>
        <taxon>Russulaceae</taxon>
        <taxon>Multifurca</taxon>
    </lineage>
</organism>
<name>A0AAD4M9X8_9AGAM</name>
<keyword evidence="4" id="KW-0677">Repeat</keyword>
<dbReference type="GO" id="GO:0005778">
    <property type="term" value="C:peroxisomal membrane"/>
    <property type="evidence" value="ECO:0007669"/>
    <property type="project" value="TreeGrafter"/>
</dbReference>
<accession>A0AAD4M9X8</accession>
<reference evidence="7" key="1">
    <citation type="journal article" date="2022" name="New Phytol.">
        <title>Evolutionary transition to the ectomycorrhizal habit in the genomes of a hyperdiverse lineage of mushroom-forming fungi.</title>
        <authorList>
            <person name="Looney B."/>
            <person name="Miyauchi S."/>
            <person name="Morin E."/>
            <person name="Drula E."/>
            <person name="Courty P.E."/>
            <person name="Kohler A."/>
            <person name="Kuo A."/>
            <person name="LaButti K."/>
            <person name="Pangilinan J."/>
            <person name="Lipzen A."/>
            <person name="Riley R."/>
            <person name="Andreopoulos W."/>
            <person name="He G."/>
            <person name="Johnson J."/>
            <person name="Nolan M."/>
            <person name="Tritt A."/>
            <person name="Barry K.W."/>
            <person name="Grigoriev I.V."/>
            <person name="Nagy L.G."/>
            <person name="Hibbett D."/>
            <person name="Henrissat B."/>
            <person name="Matheny P.B."/>
            <person name="Labbe J."/>
            <person name="Martin F.M."/>
        </authorList>
    </citation>
    <scope>NUCLEOTIDE SEQUENCE</scope>
    <source>
        <strain evidence="7">BPL690</strain>
    </source>
</reference>
<evidence type="ECO:0000256" key="2">
    <source>
        <dbReference type="ARBA" id="ARBA00005348"/>
    </source>
</evidence>
<evidence type="ECO:0000256" key="5">
    <source>
        <dbReference type="ARBA" id="ARBA00022803"/>
    </source>
</evidence>